<evidence type="ECO:0000256" key="6">
    <source>
        <dbReference type="ARBA" id="ARBA00022598"/>
    </source>
</evidence>
<dbReference type="EC" id="6.1.1.14" evidence="4"/>
<dbReference type="GO" id="GO:0016740">
    <property type="term" value="F:transferase activity"/>
    <property type="evidence" value="ECO:0007669"/>
    <property type="project" value="UniProtKB-KW"/>
</dbReference>
<dbReference type="PRINTS" id="PR01043">
    <property type="entry name" value="TRNASYNTHGLY"/>
</dbReference>
<dbReference type="Pfam" id="PF03129">
    <property type="entry name" value="HGTP_anticodon"/>
    <property type="match status" value="1"/>
</dbReference>
<dbReference type="NCBIfam" id="TIGR00389">
    <property type="entry name" value="glyS_dimeric"/>
    <property type="match status" value="1"/>
</dbReference>
<protein>
    <recommendedName>
        <fullName evidence="4">glycine--tRNA ligase</fullName>
        <ecNumber evidence="4">6.1.1.14</ecNumber>
    </recommendedName>
    <alternativeName>
        <fullName evidence="12">Diadenosine tetraphosphate synthetase</fullName>
    </alternativeName>
</protein>
<dbReference type="FunFam" id="3.30.930.10:FF:000010">
    <property type="entry name" value="Glycyl-tRNA synthetase 1"/>
    <property type="match status" value="1"/>
</dbReference>
<feature type="domain" description="Aminoacyl-transfer RNA synthetases class-II family profile" evidence="13">
    <location>
        <begin position="259"/>
        <end position="595"/>
    </location>
</feature>
<dbReference type="Pfam" id="PF00587">
    <property type="entry name" value="tRNA-synt_2b"/>
    <property type="match status" value="1"/>
</dbReference>
<dbReference type="Gene3D" id="3.40.50.800">
    <property type="entry name" value="Anticodon-binding domain"/>
    <property type="match status" value="1"/>
</dbReference>
<keyword evidence="9" id="KW-0067">ATP-binding</keyword>
<dbReference type="FunFam" id="3.30.720.200:FF:000001">
    <property type="entry name" value="Glycine--tRNA ligase 2"/>
    <property type="match status" value="1"/>
</dbReference>
<dbReference type="InterPro" id="IPR004154">
    <property type="entry name" value="Anticodon-bd"/>
</dbReference>
<keyword evidence="5" id="KW-0963">Cytoplasm</keyword>
<keyword evidence="6 14" id="KW-0436">Ligase</keyword>
<dbReference type="Proteomes" id="UP001165289">
    <property type="component" value="Unassembled WGS sequence"/>
</dbReference>
<comment type="subcellular location">
    <subcellularLocation>
        <location evidence="1">Cytoplasm</location>
    </subcellularLocation>
</comment>
<dbReference type="EMBL" id="JAKMXF010000297">
    <property type="protein sequence ID" value="KAI6652749.1"/>
    <property type="molecule type" value="Genomic_DNA"/>
</dbReference>
<evidence type="ECO:0000256" key="7">
    <source>
        <dbReference type="ARBA" id="ARBA00022679"/>
    </source>
</evidence>
<evidence type="ECO:0000256" key="3">
    <source>
        <dbReference type="ARBA" id="ARBA00011738"/>
    </source>
</evidence>
<dbReference type="InterPro" id="IPR006195">
    <property type="entry name" value="aa-tRNA-synth_II"/>
</dbReference>
<evidence type="ECO:0000256" key="4">
    <source>
        <dbReference type="ARBA" id="ARBA00012829"/>
    </source>
</evidence>
<comment type="subunit">
    <text evidence="3">Homodimer.</text>
</comment>
<dbReference type="PANTHER" id="PTHR10745:SF0">
    <property type="entry name" value="GLYCINE--TRNA LIGASE"/>
    <property type="match status" value="1"/>
</dbReference>
<organism evidence="14 15">
    <name type="scientific">Oopsacas minuta</name>
    <dbReference type="NCBI Taxonomy" id="111878"/>
    <lineage>
        <taxon>Eukaryota</taxon>
        <taxon>Metazoa</taxon>
        <taxon>Porifera</taxon>
        <taxon>Hexactinellida</taxon>
        <taxon>Hexasterophora</taxon>
        <taxon>Lyssacinosida</taxon>
        <taxon>Leucopsacidae</taxon>
        <taxon>Oopsacas</taxon>
    </lineage>
</organism>
<name>A0AAV7JW71_9METZ</name>
<accession>A0AAV7JW71</accession>
<dbReference type="Gene3D" id="3.30.720.200">
    <property type="match status" value="1"/>
</dbReference>
<evidence type="ECO:0000256" key="8">
    <source>
        <dbReference type="ARBA" id="ARBA00022741"/>
    </source>
</evidence>
<comment type="caution">
    <text evidence="14">The sequence shown here is derived from an EMBL/GenBank/DDBJ whole genome shotgun (WGS) entry which is preliminary data.</text>
</comment>
<dbReference type="GO" id="GO:0070150">
    <property type="term" value="P:mitochondrial glycyl-tRNA aminoacylation"/>
    <property type="evidence" value="ECO:0007669"/>
    <property type="project" value="TreeGrafter"/>
</dbReference>
<dbReference type="GO" id="GO:0005739">
    <property type="term" value="C:mitochondrion"/>
    <property type="evidence" value="ECO:0007669"/>
    <property type="project" value="TreeGrafter"/>
</dbReference>
<keyword evidence="10" id="KW-0648">Protein biosynthesis</keyword>
<dbReference type="InterPro" id="IPR002315">
    <property type="entry name" value="tRNA-synt_gly"/>
</dbReference>
<dbReference type="GO" id="GO:0004820">
    <property type="term" value="F:glycine-tRNA ligase activity"/>
    <property type="evidence" value="ECO:0007669"/>
    <property type="project" value="UniProtKB-EC"/>
</dbReference>
<dbReference type="AlphaFoldDB" id="A0AAV7JW71"/>
<dbReference type="SUPFAM" id="SSF52954">
    <property type="entry name" value="Class II aaRS ABD-related"/>
    <property type="match status" value="1"/>
</dbReference>
<evidence type="ECO:0000313" key="15">
    <source>
        <dbReference type="Proteomes" id="UP001165289"/>
    </source>
</evidence>
<keyword evidence="7" id="KW-0808">Transferase</keyword>
<dbReference type="PANTHER" id="PTHR10745">
    <property type="entry name" value="GLYCYL-TRNA SYNTHETASE/DNA POLYMERASE SUBUNIT GAMMA-2"/>
    <property type="match status" value="1"/>
</dbReference>
<dbReference type="InterPro" id="IPR027031">
    <property type="entry name" value="Gly-tRNA_synthase/POLG2"/>
</dbReference>
<dbReference type="FunFam" id="3.30.40.230:FF:000001">
    <property type="entry name" value="Glycine--tRNA ligase"/>
    <property type="match status" value="1"/>
</dbReference>
<dbReference type="PROSITE" id="PS50862">
    <property type="entry name" value="AA_TRNA_LIGASE_II"/>
    <property type="match status" value="1"/>
</dbReference>
<evidence type="ECO:0000256" key="2">
    <source>
        <dbReference type="ARBA" id="ARBA00008226"/>
    </source>
</evidence>
<dbReference type="InterPro" id="IPR002314">
    <property type="entry name" value="aa-tRNA-synt_IIb"/>
</dbReference>
<dbReference type="CDD" id="cd00774">
    <property type="entry name" value="GlyRS-like_core"/>
    <property type="match status" value="1"/>
</dbReference>
<evidence type="ECO:0000256" key="10">
    <source>
        <dbReference type="ARBA" id="ARBA00022917"/>
    </source>
</evidence>
<evidence type="ECO:0000256" key="11">
    <source>
        <dbReference type="ARBA" id="ARBA00023146"/>
    </source>
</evidence>
<gene>
    <name evidence="14" type="ORF">LOD99_4135</name>
</gene>
<dbReference type="InterPro" id="IPR033731">
    <property type="entry name" value="GlyRS-like_core"/>
</dbReference>
<dbReference type="Gene3D" id="3.30.930.10">
    <property type="entry name" value="Bira Bifunctional Protein, Domain 2"/>
    <property type="match status" value="1"/>
</dbReference>
<dbReference type="GO" id="GO:0005524">
    <property type="term" value="F:ATP binding"/>
    <property type="evidence" value="ECO:0007669"/>
    <property type="project" value="UniProtKB-KW"/>
</dbReference>
<reference evidence="14 15" key="1">
    <citation type="journal article" date="2023" name="BMC Biol.">
        <title>The compact genome of the sponge Oopsacas minuta (Hexactinellida) is lacking key metazoan core genes.</title>
        <authorList>
            <person name="Santini S."/>
            <person name="Schenkelaars Q."/>
            <person name="Jourda C."/>
            <person name="Duchesne M."/>
            <person name="Belahbib H."/>
            <person name="Rocher C."/>
            <person name="Selva M."/>
            <person name="Riesgo A."/>
            <person name="Vervoort M."/>
            <person name="Leys S.P."/>
            <person name="Kodjabachian L."/>
            <person name="Le Bivic A."/>
            <person name="Borchiellini C."/>
            <person name="Claverie J.M."/>
            <person name="Renard E."/>
        </authorList>
    </citation>
    <scope>NUCLEOTIDE SEQUENCE [LARGE SCALE GENOMIC DNA]</scope>
    <source>
        <strain evidence="14">SPO-2</strain>
    </source>
</reference>
<dbReference type="SUPFAM" id="SSF55681">
    <property type="entry name" value="Class II aaRS and biotin synthetases"/>
    <property type="match status" value="1"/>
</dbReference>
<evidence type="ECO:0000256" key="5">
    <source>
        <dbReference type="ARBA" id="ARBA00022490"/>
    </source>
</evidence>
<sequence>MLVIRQLFQLLTPVHGQLAHKLLYSMAEKTAGDLTGADPEIALAPYRTAVKQAGLRVQQAQMNAQTATGATKLDLQTEFTQCVSKLRAKQKELQEAELKMRPKQSHFDRSKLEQLLKRRFFYASSFPLYPSVAGLFDYGPMGCALKANLLSEWRRHFVLAEQMLEVDCTVLTPEPILRASGHVDKFTDYMVHDTVTGECFRADHLLEASLERVKADKKTTEGVKKRCDELLRQIDNLGKEELRDVIMEFNITSPSSGKPLSEPTEFNLMFPTSIGPSKQVSGYLRPETAQGIFVNFKRLLEFNGGKLPFAAAQIGQAFRNEISPGSGLLRVREFTLAEIEHFVDPTDKTHPKFLQIADTELSLFSGCSQMEGGSAQRVSIGEAVETGLVANQTLGYFMARIHLFLLKVGADSGRLRFRQHLNNEMAHYATDCWDAELLTSYGWIECVGCADRSCYDLNAHAIATKKIVSAKRPLPAPVFVESLDIIPNKQEIGKIFKSDSKVLLEHLNSLELCEMKQLEGALKNGPVTVTLKDLTFQLEASMVHFKSESKMVHHEEYTPGVIEPSFGIGRILYAILEHNFQGRKDDENRNWLSLPSCIAPCACSILPISSNEVFQNYIQQITSGLTDAGVTHKVDDSGGSIGRRYARTDEIAIPFGITIDFDTLKYDSVTMRERNSMKQVRIPLYQIPEVAAGLIAGRLNWAKVCEKYPMFTGQESSAAKDDDS</sequence>
<evidence type="ECO:0000259" key="13">
    <source>
        <dbReference type="PROSITE" id="PS50862"/>
    </source>
</evidence>
<comment type="similarity">
    <text evidence="2">Belongs to the class-II aminoacyl-tRNA synthetase family.</text>
</comment>
<dbReference type="FunFam" id="3.40.50.800:FF:000004">
    <property type="entry name" value="Glycine--tRNA ligase 2"/>
    <property type="match status" value="1"/>
</dbReference>
<dbReference type="Gene3D" id="3.30.40.230">
    <property type="match status" value="1"/>
</dbReference>
<dbReference type="NCBIfam" id="NF003211">
    <property type="entry name" value="PRK04173.1"/>
    <property type="match status" value="1"/>
</dbReference>
<evidence type="ECO:0000256" key="1">
    <source>
        <dbReference type="ARBA" id="ARBA00004496"/>
    </source>
</evidence>
<keyword evidence="15" id="KW-1185">Reference proteome</keyword>
<proteinExistence type="inferred from homology"/>
<keyword evidence="8" id="KW-0547">Nucleotide-binding</keyword>
<keyword evidence="11" id="KW-0030">Aminoacyl-tRNA synthetase</keyword>
<evidence type="ECO:0000256" key="12">
    <source>
        <dbReference type="ARBA" id="ARBA00030057"/>
    </source>
</evidence>
<evidence type="ECO:0000313" key="14">
    <source>
        <dbReference type="EMBL" id="KAI6652749.1"/>
    </source>
</evidence>
<dbReference type="InterPro" id="IPR036621">
    <property type="entry name" value="Anticodon-bd_dom_sf"/>
</dbReference>
<dbReference type="InterPro" id="IPR045864">
    <property type="entry name" value="aa-tRNA-synth_II/BPL/LPL"/>
</dbReference>
<evidence type="ECO:0000256" key="9">
    <source>
        <dbReference type="ARBA" id="ARBA00022840"/>
    </source>
</evidence>